<dbReference type="Gene3D" id="1.25.10.10">
    <property type="entry name" value="Leucine-rich Repeat Variant"/>
    <property type="match status" value="1"/>
</dbReference>
<name>A0A9P5YG66_9AGAR</name>
<evidence type="ECO:0000256" key="1">
    <source>
        <dbReference type="SAM" id="MobiDB-lite"/>
    </source>
</evidence>
<keyword evidence="4" id="KW-1185">Reference proteome</keyword>
<dbReference type="Proteomes" id="UP000807353">
    <property type="component" value="Unassembled WGS sequence"/>
</dbReference>
<dbReference type="AlphaFoldDB" id="A0A9P5YG66"/>
<feature type="compositionally biased region" description="Polar residues" evidence="1">
    <location>
        <begin position="611"/>
        <end position="628"/>
    </location>
</feature>
<dbReference type="InterPro" id="IPR016024">
    <property type="entry name" value="ARM-type_fold"/>
</dbReference>
<dbReference type="GO" id="GO:0031267">
    <property type="term" value="F:small GTPase binding"/>
    <property type="evidence" value="ECO:0007669"/>
    <property type="project" value="InterPro"/>
</dbReference>
<evidence type="ECO:0000259" key="2">
    <source>
        <dbReference type="SMART" id="SM01140"/>
    </source>
</evidence>
<feature type="region of interest" description="Disordered" evidence="1">
    <location>
        <begin position="124"/>
        <end position="155"/>
    </location>
</feature>
<dbReference type="SUPFAM" id="SSF48371">
    <property type="entry name" value="ARM repeat"/>
    <property type="match status" value="1"/>
</dbReference>
<evidence type="ECO:0000313" key="3">
    <source>
        <dbReference type="EMBL" id="KAF9467981.1"/>
    </source>
</evidence>
<evidence type="ECO:0000313" key="4">
    <source>
        <dbReference type="Proteomes" id="UP000807353"/>
    </source>
</evidence>
<dbReference type="InterPro" id="IPR011989">
    <property type="entry name" value="ARM-like"/>
</dbReference>
<feature type="domain" description="Formin GTPase-binding" evidence="2">
    <location>
        <begin position="76"/>
        <end position="371"/>
    </location>
</feature>
<organism evidence="3 4">
    <name type="scientific">Collybia nuda</name>
    <dbReference type="NCBI Taxonomy" id="64659"/>
    <lineage>
        <taxon>Eukaryota</taxon>
        <taxon>Fungi</taxon>
        <taxon>Dikarya</taxon>
        <taxon>Basidiomycota</taxon>
        <taxon>Agaricomycotina</taxon>
        <taxon>Agaricomycetes</taxon>
        <taxon>Agaricomycetidae</taxon>
        <taxon>Agaricales</taxon>
        <taxon>Tricholomatineae</taxon>
        <taxon>Clitocybaceae</taxon>
        <taxon>Collybia</taxon>
    </lineage>
</organism>
<feature type="region of interest" description="Disordered" evidence="1">
    <location>
        <begin position="611"/>
        <end position="636"/>
    </location>
</feature>
<dbReference type="Pfam" id="PF06371">
    <property type="entry name" value="Drf_GBD"/>
    <property type="match status" value="1"/>
</dbReference>
<reference evidence="3" key="1">
    <citation type="submission" date="2020-11" db="EMBL/GenBank/DDBJ databases">
        <authorList>
            <consortium name="DOE Joint Genome Institute"/>
            <person name="Ahrendt S."/>
            <person name="Riley R."/>
            <person name="Andreopoulos W."/>
            <person name="Labutti K."/>
            <person name="Pangilinan J."/>
            <person name="Ruiz-Duenas F.J."/>
            <person name="Barrasa J.M."/>
            <person name="Sanchez-Garcia M."/>
            <person name="Camarero S."/>
            <person name="Miyauchi S."/>
            <person name="Serrano A."/>
            <person name="Linde D."/>
            <person name="Babiker R."/>
            <person name="Drula E."/>
            <person name="Ayuso-Fernandez I."/>
            <person name="Pacheco R."/>
            <person name="Padilla G."/>
            <person name="Ferreira P."/>
            <person name="Barriuso J."/>
            <person name="Kellner H."/>
            <person name="Castanera R."/>
            <person name="Alfaro M."/>
            <person name="Ramirez L."/>
            <person name="Pisabarro A.G."/>
            <person name="Kuo A."/>
            <person name="Tritt A."/>
            <person name="Lipzen A."/>
            <person name="He G."/>
            <person name="Yan M."/>
            <person name="Ng V."/>
            <person name="Cullen D."/>
            <person name="Martin F."/>
            <person name="Rosso M.-N."/>
            <person name="Henrissat B."/>
            <person name="Hibbett D."/>
            <person name="Martinez A.T."/>
            <person name="Grigoriev I.V."/>
        </authorList>
    </citation>
    <scope>NUCLEOTIDE SEQUENCE</scope>
    <source>
        <strain evidence="3">CBS 247.69</strain>
    </source>
</reference>
<dbReference type="InterPro" id="IPR010473">
    <property type="entry name" value="GTPase-bd"/>
</dbReference>
<accession>A0A9P5YG66</accession>
<gene>
    <name evidence="3" type="ORF">BDZ94DRAFT_1209590</name>
</gene>
<sequence>MFKGILPSKRICSSDFTMMTHLGDLNTNGKENLRTVPPASKSTKPALSKPKAPPQLYEKKRKADVKKAKVTKDLAEEEQEGLGMNQAFDKLLDELQIPPTLRPKLVGMDATVKAAMLKSSQIMVPNPKSISPPVTPRSGALRRARSSENVNSPRTTMYGMEYEQLEPPQAAFAGGQVSAHHPSLIGGSPTPRKSSHSRGLSFDAPRIFSRSQVHLPASTSTLDLTSTGKQAKEKLTATKNITPTKFFSILSGTSSTQLDVEDIKKLRLLLRNESASWSQEFLALGGYSALLTRLNEILEVEWREEQHDDQVLHELLRCFKALSTSSIGCFALRSSCPTPFVQLVALLYSDKKPGEVATRQIIVDLLLIMFELYPPSSLPSLNSSNAGLLSGRVRPRREVWDTHSTGSDISNLIALPAPHKTFFSLIRALLLTPAPPPSESPAAPISPHAFIESLHLPRVYKTYLQELSDVCRDYFWVFCHPNNFIWVLSETDEGKVEKPRAPGGMTGGVEFEAMNYFTTHLKLINAISKSTADLNLPREHDHSAYRFHSDLFLSGLERIILISRKASTTYYPTLHLELARYISHVVKSGYELPYTVSRLIGLPPSALAKNLSSGRNTPVHQTTPTKRSVPTPALPSPRKIEPIRFG</sequence>
<dbReference type="EMBL" id="MU150234">
    <property type="protein sequence ID" value="KAF9467981.1"/>
    <property type="molecule type" value="Genomic_DNA"/>
</dbReference>
<dbReference type="OrthoDB" id="2155261at2759"/>
<dbReference type="GO" id="GO:0030036">
    <property type="term" value="P:actin cytoskeleton organization"/>
    <property type="evidence" value="ECO:0007669"/>
    <property type="project" value="InterPro"/>
</dbReference>
<feature type="region of interest" description="Disordered" evidence="1">
    <location>
        <begin position="174"/>
        <end position="200"/>
    </location>
</feature>
<comment type="caution">
    <text evidence="3">The sequence shown here is derived from an EMBL/GenBank/DDBJ whole genome shotgun (WGS) entry which is preliminary data.</text>
</comment>
<protein>
    <submittedName>
        <fullName evidence="3">Armadillo-type protein</fullName>
    </submittedName>
</protein>
<proteinExistence type="predicted"/>
<dbReference type="GO" id="GO:0003779">
    <property type="term" value="F:actin binding"/>
    <property type="evidence" value="ECO:0007669"/>
    <property type="project" value="InterPro"/>
</dbReference>
<feature type="region of interest" description="Disordered" evidence="1">
    <location>
        <begin position="25"/>
        <end position="64"/>
    </location>
</feature>
<dbReference type="SMART" id="SM01140">
    <property type="entry name" value="Drf_GBD"/>
    <property type="match status" value="1"/>
</dbReference>